<dbReference type="Proteomes" id="UP000494106">
    <property type="component" value="Unassembled WGS sequence"/>
</dbReference>
<accession>A0A8S0ZNN7</accession>
<sequence>MPTSSVSRRRNTHPPPDIVEELVIGVQLVPKFPGLPKVVIKYGDHGLTKEGLSQVRKLYPEKSLEDQIKFILRQTVPISQLAESLGKVVHLNIKDSKSPEVLNLAIENLKLSDTSLGAVLQQKVNNVWKPLAFYSKTMSDTQRRYSELLAMYTTVKRVYAG</sequence>
<dbReference type="AlphaFoldDB" id="A0A8S0ZNN7"/>
<protein>
    <recommendedName>
        <fullName evidence="1">Reverse transcriptase/retrotransposon-derived protein RNase H-like domain-containing protein</fullName>
    </recommendedName>
</protein>
<proteinExistence type="predicted"/>
<dbReference type="InterPro" id="IPR041577">
    <property type="entry name" value="RT_RNaseH_2"/>
</dbReference>
<dbReference type="EMBL" id="CADEBC010000479">
    <property type="protein sequence ID" value="CAB3233235.1"/>
    <property type="molecule type" value="Genomic_DNA"/>
</dbReference>
<feature type="domain" description="Reverse transcriptase/retrotransposon-derived protein RNase H-like" evidence="1">
    <location>
        <begin position="111"/>
        <end position="158"/>
    </location>
</feature>
<comment type="caution">
    <text evidence="2">The sequence shown here is derived from an EMBL/GenBank/DDBJ whole genome shotgun (WGS) entry which is preliminary data.</text>
</comment>
<reference evidence="2 3" key="1">
    <citation type="submission" date="2020-04" db="EMBL/GenBank/DDBJ databases">
        <authorList>
            <person name="Wallbank WR R."/>
            <person name="Pardo Diaz C."/>
            <person name="Kozak K."/>
            <person name="Martin S."/>
            <person name="Jiggins C."/>
            <person name="Moest M."/>
            <person name="Warren A I."/>
            <person name="Byers J.R.P. K."/>
            <person name="Montejo-Kovacevich G."/>
            <person name="Yen C E."/>
        </authorList>
    </citation>
    <scope>NUCLEOTIDE SEQUENCE [LARGE SCALE GENOMIC DNA]</scope>
</reference>
<keyword evidence="3" id="KW-1185">Reference proteome</keyword>
<dbReference type="SUPFAM" id="SSF56672">
    <property type="entry name" value="DNA/RNA polymerases"/>
    <property type="match status" value="1"/>
</dbReference>
<dbReference type="GO" id="GO:0071897">
    <property type="term" value="P:DNA biosynthetic process"/>
    <property type="evidence" value="ECO:0007669"/>
    <property type="project" value="UniProtKB-ARBA"/>
</dbReference>
<evidence type="ECO:0000259" key="1">
    <source>
        <dbReference type="Pfam" id="PF17919"/>
    </source>
</evidence>
<evidence type="ECO:0000313" key="3">
    <source>
        <dbReference type="Proteomes" id="UP000494106"/>
    </source>
</evidence>
<dbReference type="Pfam" id="PF17919">
    <property type="entry name" value="RT_RNaseH_2"/>
    <property type="match status" value="1"/>
</dbReference>
<gene>
    <name evidence="2" type="ORF">APLA_LOCUS5116</name>
</gene>
<evidence type="ECO:0000313" key="2">
    <source>
        <dbReference type="EMBL" id="CAB3233235.1"/>
    </source>
</evidence>
<dbReference type="InterPro" id="IPR043502">
    <property type="entry name" value="DNA/RNA_pol_sf"/>
</dbReference>
<dbReference type="OrthoDB" id="41323at2759"/>
<organism evidence="2 3">
    <name type="scientific">Arctia plantaginis</name>
    <name type="common">Wood tiger moth</name>
    <name type="synonym">Phalaena plantaginis</name>
    <dbReference type="NCBI Taxonomy" id="874455"/>
    <lineage>
        <taxon>Eukaryota</taxon>
        <taxon>Metazoa</taxon>
        <taxon>Ecdysozoa</taxon>
        <taxon>Arthropoda</taxon>
        <taxon>Hexapoda</taxon>
        <taxon>Insecta</taxon>
        <taxon>Pterygota</taxon>
        <taxon>Neoptera</taxon>
        <taxon>Endopterygota</taxon>
        <taxon>Lepidoptera</taxon>
        <taxon>Glossata</taxon>
        <taxon>Ditrysia</taxon>
        <taxon>Noctuoidea</taxon>
        <taxon>Erebidae</taxon>
        <taxon>Arctiinae</taxon>
        <taxon>Arctia</taxon>
    </lineage>
</organism>
<name>A0A8S0ZNN7_ARCPL</name>